<evidence type="ECO:0000256" key="5">
    <source>
        <dbReference type="ARBA" id="ARBA00020265"/>
    </source>
</evidence>
<name>A0A8J4PSN9_9MYCE</name>
<feature type="region of interest" description="Disordered" evidence="9">
    <location>
        <begin position="16"/>
        <end position="36"/>
    </location>
</feature>
<evidence type="ECO:0000256" key="3">
    <source>
        <dbReference type="ARBA" id="ARBA00005043"/>
    </source>
</evidence>
<evidence type="ECO:0000313" key="10">
    <source>
        <dbReference type="EMBL" id="KAF2068741.1"/>
    </source>
</evidence>
<evidence type="ECO:0000313" key="11">
    <source>
        <dbReference type="Proteomes" id="UP000695562"/>
    </source>
</evidence>
<comment type="pathway">
    <text evidence="3">tRNA modification; 5-methoxycarbonylmethyl-2-thiouridine-tRNA biosynthesis.</text>
</comment>
<evidence type="ECO:0000256" key="4">
    <source>
        <dbReference type="ARBA" id="ARBA00007573"/>
    </source>
</evidence>
<keyword evidence="8" id="KW-0539">Nucleus</keyword>
<proteinExistence type="inferred from homology"/>
<comment type="caution">
    <text evidence="10">The sequence shown here is derived from an EMBL/GenBank/DDBJ whole genome shotgun (WGS) entry which is preliminary data.</text>
</comment>
<organism evidence="10 11">
    <name type="scientific">Polysphondylium violaceum</name>
    <dbReference type="NCBI Taxonomy" id="133409"/>
    <lineage>
        <taxon>Eukaryota</taxon>
        <taxon>Amoebozoa</taxon>
        <taxon>Evosea</taxon>
        <taxon>Eumycetozoa</taxon>
        <taxon>Dictyostelia</taxon>
        <taxon>Dictyosteliales</taxon>
        <taxon>Dictyosteliaceae</taxon>
        <taxon>Polysphondylium</taxon>
    </lineage>
</organism>
<dbReference type="InterPro" id="IPR027417">
    <property type="entry name" value="P-loop_NTPase"/>
</dbReference>
<dbReference type="FunFam" id="3.40.50.300:FF:003211">
    <property type="entry name" value="Elongator complex protein, putative"/>
    <property type="match status" value="1"/>
</dbReference>
<dbReference type="GO" id="GO:0005737">
    <property type="term" value="C:cytoplasm"/>
    <property type="evidence" value="ECO:0007669"/>
    <property type="project" value="UniProtKB-SubCell"/>
</dbReference>
<keyword evidence="11" id="KW-1185">Reference proteome</keyword>
<feature type="region of interest" description="Disordered" evidence="9">
    <location>
        <begin position="374"/>
        <end position="424"/>
    </location>
</feature>
<dbReference type="UniPathway" id="UPA00988"/>
<dbReference type="InterPro" id="IPR008728">
    <property type="entry name" value="Elongator_complex_protein_4"/>
</dbReference>
<dbReference type="OrthoDB" id="289162at2759"/>
<dbReference type="EMBL" id="AJWJ01000859">
    <property type="protein sequence ID" value="KAF2068741.1"/>
    <property type="molecule type" value="Genomic_DNA"/>
</dbReference>
<dbReference type="Gene3D" id="3.40.50.300">
    <property type="entry name" value="P-loop containing nucleotide triphosphate hydrolases"/>
    <property type="match status" value="1"/>
</dbReference>
<dbReference type="GO" id="GO:0002098">
    <property type="term" value="P:tRNA wobble uridine modification"/>
    <property type="evidence" value="ECO:0007669"/>
    <property type="project" value="InterPro"/>
</dbReference>
<dbReference type="PANTHER" id="PTHR12896:SF1">
    <property type="entry name" value="ELONGATOR COMPLEX PROTEIN 4"/>
    <property type="match status" value="1"/>
</dbReference>
<dbReference type="AlphaFoldDB" id="A0A8J4PSN9"/>
<dbReference type="PANTHER" id="PTHR12896">
    <property type="entry name" value="PAX6 NEIGHBOR PROTEIN PAXNEB"/>
    <property type="match status" value="1"/>
</dbReference>
<protein>
    <recommendedName>
        <fullName evidence="5">Elongator complex protein 4</fullName>
    </recommendedName>
</protein>
<feature type="compositionally biased region" description="Low complexity" evidence="9">
    <location>
        <begin position="402"/>
        <end position="414"/>
    </location>
</feature>
<evidence type="ECO:0000256" key="1">
    <source>
        <dbReference type="ARBA" id="ARBA00004123"/>
    </source>
</evidence>
<reference evidence="10" key="1">
    <citation type="submission" date="2020-01" db="EMBL/GenBank/DDBJ databases">
        <title>Development of genomics and gene disruption for Polysphondylium violaceum indicates a role for the polyketide synthase stlB in stalk morphogenesis.</title>
        <authorList>
            <person name="Narita B."/>
            <person name="Kawabe Y."/>
            <person name="Kin K."/>
            <person name="Saito T."/>
            <person name="Gibbs R."/>
            <person name="Kuspa A."/>
            <person name="Muzny D."/>
            <person name="Queller D."/>
            <person name="Richards S."/>
            <person name="Strassman J."/>
            <person name="Sucgang R."/>
            <person name="Worley K."/>
            <person name="Schaap P."/>
        </authorList>
    </citation>
    <scope>NUCLEOTIDE SEQUENCE</scope>
    <source>
        <strain evidence="10">QSvi11</strain>
    </source>
</reference>
<dbReference type="CDD" id="cd19494">
    <property type="entry name" value="Elp4"/>
    <property type="match status" value="1"/>
</dbReference>
<accession>A0A8J4PSN9</accession>
<dbReference type="GO" id="GO:0008023">
    <property type="term" value="C:transcription elongation factor complex"/>
    <property type="evidence" value="ECO:0007669"/>
    <property type="project" value="TreeGrafter"/>
</dbReference>
<sequence length="424" mass="46910">MTTPLRPPTTFVRKVAGKPAGAGAPGASSTTTTTTQAKKLPNGCKISIQNGNLLTSTGLQDLDDILGGGIPVGSILMIEEDINSSYYMFLLKYFLAEGILQKQGVFFSSLIGLDPFEVLNKLPARITKEEEIEQDKQDVDSNATTKNPQDELKIAWRYQQYVSNEMSKQQHQQQQQASLQQNTFCHSYDFTRKMNVQSMIPEQIHTLSYSSTSQVEGSSPYRNLFLEIQNLVYKYNQEAASHPENTKVLRLALQSFSSPLWSNDEEGVIEFLHALKGLLRSSVSTCLITVPTYIYNSAFVKKISHLCDTVVSINSFSGLGGDTPEQFAEYLGLFNIKKIARLNTLSLSFHPDMLTYVFKMKRRKMCIETIHLPPEMSRSGDSKPDSSSSNKKSEDIVSKMKSGSGLLCGASSGGPAKSNSSLDF</sequence>
<keyword evidence="6" id="KW-0963">Cytoplasm</keyword>
<keyword evidence="7" id="KW-0819">tRNA processing</keyword>
<dbReference type="Pfam" id="PF05625">
    <property type="entry name" value="PAXNEB"/>
    <property type="match status" value="1"/>
</dbReference>
<dbReference type="Proteomes" id="UP000695562">
    <property type="component" value="Unassembled WGS sequence"/>
</dbReference>
<comment type="similarity">
    <text evidence="4">Belongs to the ELP4 family.</text>
</comment>
<dbReference type="GO" id="GO:0033588">
    <property type="term" value="C:elongator holoenzyme complex"/>
    <property type="evidence" value="ECO:0007669"/>
    <property type="project" value="InterPro"/>
</dbReference>
<comment type="subcellular location">
    <subcellularLocation>
        <location evidence="2">Cytoplasm</location>
    </subcellularLocation>
    <subcellularLocation>
        <location evidence="1">Nucleus</location>
    </subcellularLocation>
</comment>
<evidence type="ECO:0000256" key="8">
    <source>
        <dbReference type="ARBA" id="ARBA00023242"/>
    </source>
</evidence>
<gene>
    <name evidence="10" type="ORF">CYY_009937</name>
</gene>
<evidence type="ECO:0000256" key="6">
    <source>
        <dbReference type="ARBA" id="ARBA00022490"/>
    </source>
</evidence>
<evidence type="ECO:0000256" key="9">
    <source>
        <dbReference type="SAM" id="MobiDB-lite"/>
    </source>
</evidence>
<evidence type="ECO:0000256" key="7">
    <source>
        <dbReference type="ARBA" id="ARBA00022694"/>
    </source>
</evidence>
<feature type="compositionally biased region" description="Low complexity" evidence="9">
    <location>
        <begin position="17"/>
        <end position="36"/>
    </location>
</feature>
<evidence type="ECO:0000256" key="2">
    <source>
        <dbReference type="ARBA" id="ARBA00004496"/>
    </source>
</evidence>